<dbReference type="SUPFAM" id="SSF50249">
    <property type="entry name" value="Nucleic acid-binding proteins"/>
    <property type="match status" value="1"/>
</dbReference>
<dbReference type="GO" id="GO:0006297">
    <property type="term" value="P:nucleotide-excision repair, DNA gap filling"/>
    <property type="evidence" value="ECO:0007669"/>
    <property type="project" value="TreeGrafter"/>
</dbReference>
<organism evidence="6 7">
    <name type="scientific">Panagrolaimus superbus</name>
    <dbReference type="NCBI Taxonomy" id="310955"/>
    <lineage>
        <taxon>Eukaryota</taxon>
        <taxon>Metazoa</taxon>
        <taxon>Ecdysozoa</taxon>
        <taxon>Nematoda</taxon>
        <taxon>Chromadorea</taxon>
        <taxon>Rhabditida</taxon>
        <taxon>Tylenchina</taxon>
        <taxon>Panagrolaimomorpha</taxon>
        <taxon>Panagrolaimoidea</taxon>
        <taxon>Panagrolaimidae</taxon>
        <taxon>Panagrolaimus</taxon>
    </lineage>
</organism>
<keyword evidence="2" id="KW-0227">DNA damage</keyword>
<name>A0A914YKI0_9BILA</name>
<keyword evidence="1" id="KW-0479">Metal-binding</keyword>
<dbReference type="GO" id="GO:0005524">
    <property type="term" value="F:ATP binding"/>
    <property type="evidence" value="ECO:0007669"/>
    <property type="project" value="InterPro"/>
</dbReference>
<evidence type="ECO:0000256" key="2">
    <source>
        <dbReference type="ARBA" id="ARBA00022763"/>
    </source>
</evidence>
<keyword evidence="3" id="KW-0460">Magnesium</keyword>
<dbReference type="InterPro" id="IPR012340">
    <property type="entry name" value="NA-bd_OB-fold"/>
</dbReference>
<dbReference type="Gene3D" id="2.40.50.140">
    <property type="entry name" value="Nucleic acid-binding proteins"/>
    <property type="match status" value="1"/>
</dbReference>
<evidence type="ECO:0000256" key="1">
    <source>
        <dbReference type="ARBA" id="ARBA00022723"/>
    </source>
</evidence>
<protein>
    <submittedName>
        <fullName evidence="7">ATP-dependent DNA ligase family profile domain-containing protein</fullName>
    </submittedName>
</protein>
<dbReference type="Pfam" id="PF01068">
    <property type="entry name" value="DNA_ligase_A_M"/>
    <property type="match status" value="1"/>
</dbReference>
<dbReference type="GO" id="GO:0032807">
    <property type="term" value="C:DNA ligase IV complex"/>
    <property type="evidence" value="ECO:0007669"/>
    <property type="project" value="TreeGrafter"/>
</dbReference>
<accession>A0A914YKI0</accession>
<sequence>MDSRHKWSFNDFVTRIEELSNTPKRFRAVVFKTFLREFEFATNDSEEYGIEVLKDIFFPDGTIFTTPFPDGLLQSLLPTNEPSLADEDKTKIRDDQIQQIIVKMESHPKDSLQGPPSFEEVLEKLKSFCHDDLKLSEAIKRLEFVHNFDCLGIEWIIRILTCTVQLKLECDRGKKSMAADMHKWFNETMAEPLNRISSIIGEPQSPMLLLKTTSGVNDYNTKILKFCGGSFYVETKYDGERFQVHKMRNSYKFYSRNGIDYTEKFGKNSTKEFAAKIHSLFQQDVAHCVLDCEILVWDRKTKKLIGKNEAASDGKIYDVKNLLESKDDDDRVVSRVLCVFDILHLNGIDLINWTLSARLRVLDDVFDQEMLAEDLCFLSKYTLTMKRKDFIDYYNQAMAQKLEGIVIKSLYSIYLFGSRAQTNGWYKIKPDYGSAHTLDLAIIAVRMDKYNKVHAFDLGALTSKNPLMFKYVGAVSGHIKKLDRDRILTLLKGENGYLTTNETAWVQRSVISDKTIKYVDIKNIVVVEIRASGVMRGQLRFASVVCIRGDKDPIDCNTLKDVEEYEATLRKIVDADKESGFRKRKRVIKSAVPIELKKFHSINTNSEARMICCYNIKDSFYF</sequence>
<keyword evidence="6" id="KW-1185">Reference proteome</keyword>
<dbReference type="InterPro" id="IPR012310">
    <property type="entry name" value="DNA_ligase_ATP-dep_cent"/>
</dbReference>
<dbReference type="PANTHER" id="PTHR45997:SF1">
    <property type="entry name" value="DNA LIGASE 4"/>
    <property type="match status" value="1"/>
</dbReference>
<dbReference type="Gene3D" id="3.30.470.30">
    <property type="entry name" value="DNA ligase/mRNA capping enzyme"/>
    <property type="match status" value="1"/>
</dbReference>
<dbReference type="GO" id="GO:0005958">
    <property type="term" value="C:DNA-dependent protein kinase-DNA ligase 4 complex"/>
    <property type="evidence" value="ECO:0007669"/>
    <property type="project" value="TreeGrafter"/>
</dbReference>
<dbReference type="GO" id="GO:0046872">
    <property type="term" value="F:metal ion binding"/>
    <property type="evidence" value="ECO:0007669"/>
    <property type="project" value="UniProtKB-KW"/>
</dbReference>
<proteinExistence type="predicted"/>
<dbReference type="AlphaFoldDB" id="A0A914YKI0"/>
<dbReference type="PANTHER" id="PTHR45997">
    <property type="entry name" value="DNA LIGASE 4"/>
    <property type="match status" value="1"/>
</dbReference>
<evidence type="ECO:0000313" key="6">
    <source>
        <dbReference type="Proteomes" id="UP000887577"/>
    </source>
</evidence>
<dbReference type="PROSITE" id="PS50160">
    <property type="entry name" value="DNA_LIGASE_A3"/>
    <property type="match status" value="1"/>
</dbReference>
<dbReference type="GO" id="GO:0003677">
    <property type="term" value="F:DNA binding"/>
    <property type="evidence" value="ECO:0007669"/>
    <property type="project" value="InterPro"/>
</dbReference>
<evidence type="ECO:0000256" key="3">
    <source>
        <dbReference type="ARBA" id="ARBA00022842"/>
    </source>
</evidence>
<dbReference type="CDD" id="cd07903">
    <property type="entry name" value="Adenylation_DNA_ligase_IV"/>
    <property type="match status" value="1"/>
</dbReference>
<dbReference type="GO" id="GO:0003910">
    <property type="term" value="F:DNA ligase (ATP) activity"/>
    <property type="evidence" value="ECO:0007669"/>
    <property type="project" value="InterPro"/>
</dbReference>
<dbReference type="GO" id="GO:0006310">
    <property type="term" value="P:DNA recombination"/>
    <property type="evidence" value="ECO:0007669"/>
    <property type="project" value="InterPro"/>
</dbReference>
<keyword evidence="4" id="KW-0234">DNA repair</keyword>
<evidence type="ECO:0000313" key="7">
    <source>
        <dbReference type="WBParaSite" id="PSU_v2.g17819.t1"/>
    </source>
</evidence>
<dbReference type="Proteomes" id="UP000887577">
    <property type="component" value="Unplaced"/>
</dbReference>
<dbReference type="GO" id="GO:0006303">
    <property type="term" value="P:double-strand break repair via nonhomologous end joining"/>
    <property type="evidence" value="ECO:0007669"/>
    <property type="project" value="TreeGrafter"/>
</dbReference>
<dbReference type="SUPFAM" id="SSF56091">
    <property type="entry name" value="DNA ligase/mRNA capping enzyme, catalytic domain"/>
    <property type="match status" value="1"/>
</dbReference>
<dbReference type="WBParaSite" id="PSU_v2.g17819.t1">
    <property type="protein sequence ID" value="PSU_v2.g17819.t1"/>
    <property type="gene ID" value="PSU_v2.g17819"/>
</dbReference>
<dbReference type="InterPro" id="IPR044125">
    <property type="entry name" value="Adenylation_DNA_ligase_IV"/>
</dbReference>
<evidence type="ECO:0000259" key="5">
    <source>
        <dbReference type="PROSITE" id="PS50160"/>
    </source>
</evidence>
<dbReference type="InterPro" id="IPR029710">
    <property type="entry name" value="LIG4"/>
</dbReference>
<evidence type="ECO:0000256" key="4">
    <source>
        <dbReference type="ARBA" id="ARBA00023204"/>
    </source>
</evidence>
<feature type="domain" description="ATP-dependent DNA ligase family profile" evidence="5">
    <location>
        <begin position="328"/>
        <end position="452"/>
    </location>
</feature>
<reference evidence="7" key="1">
    <citation type="submission" date="2022-11" db="UniProtKB">
        <authorList>
            <consortium name="WormBaseParasite"/>
        </authorList>
    </citation>
    <scope>IDENTIFICATION</scope>
</reference>